<dbReference type="PANTHER" id="PTHR47967:SF14">
    <property type="entry name" value="EUKARYOTIC ASPARTYL PROTEASE FAMILY PROTEIN"/>
    <property type="match status" value="1"/>
</dbReference>
<dbReference type="InterPro" id="IPR032861">
    <property type="entry name" value="TAXi_N"/>
</dbReference>
<reference evidence="5" key="3">
    <citation type="submission" date="2023-04" db="EMBL/GenBank/DDBJ databases">
        <title>WGS assembly of Eucalyptus grandis.</title>
        <authorList>
            <person name="Myburg A."/>
            <person name="Grattapaglia D."/>
            <person name="Tuskan G."/>
            <person name="Hellsten U."/>
            <person name="Hayes R."/>
            <person name="Grimwood J."/>
            <person name="Jenkins J."/>
            <person name="Lindquist E."/>
            <person name="Tice H."/>
            <person name="Bauer D."/>
            <person name="Goodstein D."/>
            <person name="Dubchak I."/>
            <person name="Poliakov A."/>
            <person name="Mizrachi E."/>
            <person name="Kullan A."/>
            <person name="Hussey S."/>
            <person name="Pinard D."/>
            <person name="Van D."/>
            <person name="Singh P."/>
            <person name="Van J."/>
            <person name="Silva-Junior O."/>
            <person name="Togawa R."/>
            <person name="Pappas M."/>
            <person name="Faria D."/>
            <person name="Sansaloni C."/>
            <person name="Petroli C."/>
            <person name="Yang X."/>
            <person name="Ranjan P."/>
            <person name="Tschaplinski T."/>
            <person name="Ye C."/>
            <person name="Li T."/>
            <person name="Sterck L."/>
            <person name="Vanneste K."/>
            <person name="Murat F."/>
            <person name="Soler M."/>
            <person name="Clemente H."/>
            <person name="Saidi N."/>
            <person name="Cassan-Wang H."/>
            <person name="Dunand C."/>
            <person name="Hefer C."/>
            <person name="Bornberg-Bauer E."/>
            <person name="Kersting A."/>
            <person name="Vining K."/>
            <person name="Amarasinghe V."/>
            <person name="Ranik M."/>
            <person name="Naithani S."/>
            <person name="Elser J."/>
            <person name="Boyd A."/>
            <person name="Liston A."/>
            <person name="Spatafora J."/>
            <person name="Dharmwardhana P."/>
            <person name="Raja R."/>
            <person name="Sullivan C."/>
            <person name="Romanel E."/>
            <person name="Alves-Ferreira M."/>
            <person name="Kulheim C."/>
            <person name="Foley W."/>
            <person name="Carocha V."/>
            <person name="Paiva J."/>
            <person name="Kudrna D."/>
            <person name="Brommonschenkel S."/>
            <person name="Pasquali G."/>
            <person name="Byrne M."/>
            <person name="Rigault P."/>
            <person name="Tibbits J."/>
            <person name="Spokevicius A."/>
            <person name="Jones R."/>
            <person name="Steane D."/>
            <person name="Vaillancourt R."/>
            <person name="Potts B."/>
            <person name="Joubert F."/>
            <person name="Barry K."/>
            <person name="Pappas G."/>
            <person name="Strauss S."/>
            <person name="Jaiswal P."/>
            <person name="Grima-Pettenati J."/>
            <person name="Salse J."/>
            <person name="Van D."/>
            <person name="Rokhsar D."/>
            <person name="Schmutz J."/>
        </authorList>
    </citation>
    <scope>NUCLEOTIDE SEQUENCE</scope>
    <source>
        <tissue evidence="5">Leaf extractions</tissue>
    </source>
</reference>
<reference evidence="5" key="4">
    <citation type="submission" date="2023-07" db="EMBL/GenBank/DDBJ databases">
        <authorList>
            <person name="Myburg A.A."/>
            <person name="Grattapaglia D."/>
            <person name="Tuskan G.A."/>
            <person name="Hellsten U."/>
            <person name="Hayes R.D."/>
            <person name="Grimwood J."/>
            <person name="Jenkins J."/>
            <person name="Lindquist E."/>
            <person name="Tice H."/>
            <person name="Bauer D."/>
            <person name="Goodstein D.M."/>
            <person name="Dubchak I."/>
            <person name="Poliakov A."/>
            <person name="Mizrachi E."/>
            <person name="Kullan A.R."/>
            <person name="Hussey S.G."/>
            <person name="Pinard D."/>
            <person name="Van D.M."/>
            <person name="Singh P."/>
            <person name="Van J.I."/>
            <person name="Silva-Junior O.B."/>
            <person name="Togawa R.C."/>
            <person name="Pappas M.R."/>
            <person name="Faria D.A."/>
            <person name="Sansaloni C.P."/>
            <person name="Petroli C.D."/>
            <person name="Yang X."/>
            <person name="Ranjan P."/>
            <person name="Tschaplinski T.J."/>
            <person name="Ye C.Y."/>
            <person name="Li T."/>
            <person name="Sterck L."/>
            <person name="Vanneste K."/>
            <person name="Murat F."/>
            <person name="Soler M."/>
            <person name="Clemente H.S."/>
            <person name="Saidi N."/>
            <person name="Cassan-Wang H."/>
            <person name="Dunand C."/>
            <person name="Hefer C.A."/>
            <person name="Bornberg-Bauer E."/>
            <person name="Kersting A.R."/>
            <person name="Vining K."/>
            <person name="Amarasinghe V."/>
            <person name="Ranik M."/>
            <person name="Naithani S."/>
            <person name="Elser J."/>
            <person name="Boyd A.E."/>
            <person name="Liston A."/>
            <person name="Spatafora J.W."/>
            <person name="Dharmwardhana P."/>
            <person name="Raja R."/>
            <person name="Sullivan C."/>
            <person name="Romanel E."/>
            <person name="Alves-Ferreira M."/>
            <person name="Kulheim C."/>
            <person name="Foley W."/>
            <person name="Carocha V."/>
            <person name="Paiva J."/>
            <person name="Kudrna D."/>
            <person name="Brommonschenkel S.H."/>
            <person name="Pasquali G."/>
            <person name="Byrne M."/>
            <person name="Rigault P."/>
            <person name="Tibbits J."/>
            <person name="Spokevicius A."/>
            <person name="Jones R.C."/>
            <person name="Steane D.A."/>
            <person name="Vaillancourt R.E."/>
            <person name="Potts B.M."/>
            <person name="Joubert F."/>
            <person name="Barry K."/>
            <person name="Pappas G.J."/>
            <person name="Strauss S.H."/>
            <person name="Jaiswal P."/>
            <person name="Grima-Pettenati J."/>
            <person name="Salse J."/>
            <person name="Van D.P."/>
            <person name="Rokhsar D.S."/>
            <person name="Schmutz J."/>
        </authorList>
    </citation>
    <scope>NUCLEOTIDE SEQUENCE</scope>
    <source>
        <tissue evidence="5">Leaf extractions</tissue>
    </source>
</reference>
<evidence type="ECO:0000313" key="6">
    <source>
        <dbReference type="EMBL" id="KCW45806.1"/>
    </source>
</evidence>
<dbReference type="Proteomes" id="UP000030711">
    <property type="component" value="Unassembled WGS sequence"/>
</dbReference>
<dbReference type="EMBL" id="MU848265">
    <property type="protein sequence ID" value="KAK2633201.1"/>
    <property type="molecule type" value="Genomic_DNA"/>
</dbReference>
<dbReference type="Gene3D" id="2.40.70.10">
    <property type="entry name" value="Acid Proteases"/>
    <property type="match status" value="1"/>
</dbReference>
<dbReference type="AlphaFoldDB" id="A0A058ZWR0"/>
<dbReference type="GO" id="GO:0004190">
    <property type="term" value="F:aspartic-type endopeptidase activity"/>
    <property type="evidence" value="ECO:0000318"/>
    <property type="project" value="GO_Central"/>
</dbReference>
<dbReference type="GO" id="GO:0005576">
    <property type="term" value="C:extracellular region"/>
    <property type="evidence" value="ECO:0000318"/>
    <property type="project" value="GO_Central"/>
</dbReference>
<dbReference type="SUPFAM" id="SSF50630">
    <property type="entry name" value="Acid proteases"/>
    <property type="match status" value="1"/>
</dbReference>
<evidence type="ECO:0000256" key="1">
    <source>
        <dbReference type="ARBA" id="ARBA00007447"/>
    </source>
</evidence>
<evidence type="ECO:0000313" key="5">
    <source>
        <dbReference type="EMBL" id="KAK2633201.1"/>
    </source>
</evidence>
<keyword evidence="7" id="KW-1185">Reference proteome</keyword>
<evidence type="ECO:0000313" key="7">
    <source>
        <dbReference type="Proteomes" id="UP000030711"/>
    </source>
</evidence>
<dbReference type="InterPro" id="IPR051708">
    <property type="entry name" value="Plant_Aspart_Prot_A1"/>
</dbReference>
<reference evidence="5" key="2">
    <citation type="journal article" date="2014" name="Nature">
        <title>The genome of Eucalyptus grandis.</title>
        <authorList>
            <person name="Myburg A.A."/>
            <person name="Grattapaglia D."/>
            <person name="Tuskan G.A."/>
            <person name="Hellsten U."/>
            <person name="Hayes R.D."/>
            <person name="Grimwood J."/>
            <person name="Jenkins J."/>
            <person name="Lindquist E."/>
            <person name="Tice H."/>
            <person name="Bauer D."/>
            <person name="Goodstein D.M."/>
            <person name="Dubchak I."/>
            <person name="Poliakov A."/>
            <person name="Mizrachi E."/>
            <person name="Kullan A.R."/>
            <person name="Hussey S.G."/>
            <person name="Pinard D."/>
            <person name="van der Merwe K."/>
            <person name="Singh P."/>
            <person name="van Jaarsveld I."/>
            <person name="Silva-Junior O.B."/>
            <person name="Togawa R.C."/>
            <person name="Pappas M.R."/>
            <person name="Faria D.A."/>
            <person name="Sansaloni C.P."/>
            <person name="Petroli C.D."/>
            <person name="Yang X."/>
            <person name="Ranjan P."/>
            <person name="Tschaplinski T.J."/>
            <person name="Ye C.Y."/>
            <person name="Li T."/>
            <person name="Sterck L."/>
            <person name="Vanneste K."/>
            <person name="Murat F."/>
            <person name="Soler M."/>
            <person name="Clemente H.S."/>
            <person name="Saidi N."/>
            <person name="Cassan-Wang H."/>
            <person name="Dunand C."/>
            <person name="Hefer C.A."/>
            <person name="Bornberg-Bauer E."/>
            <person name="Kersting A.R."/>
            <person name="Vining K."/>
            <person name="Amarasinghe V."/>
            <person name="Ranik M."/>
            <person name="Naithani S."/>
            <person name="Elser J."/>
            <person name="Boyd A.E."/>
            <person name="Liston A."/>
            <person name="Spatafora J.W."/>
            <person name="Dharmwardhana P."/>
            <person name="Raja R."/>
            <person name="Sullivan C."/>
            <person name="Romanel E."/>
            <person name="Alves-Ferreira M."/>
            <person name="Kulheim C."/>
            <person name="Foley W."/>
            <person name="Carocha V."/>
            <person name="Paiva J."/>
            <person name="Kudrna D."/>
            <person name="Brommonschenkel S.H."/>
            <person name="Pasquali G."/>
            <person name="Byrne M."/>
            <person name="Rigault P."/>
            <person name="Tibbits J."/>
            <person name="Spokevicius A."/>
            <person name="Jones R.C."/>
            <person name="Steane D.A."/>
            <person name="Vaillancourt R.E."/>
            <person name="Potts B.M."/>
            <person name="Joubert F."/>
            <person name="Barry K."/>
            <person name="Pappas G.J."/>
            <person name="Strauss S.H."/>
            <person name="Jaiswal P."/>
            <person name="Grima-Pettenati J."/>
            <person name="Salse J."/>
            <person name="Van de Peer Y."/>
            <person name="Rokhsar D.S."/>
            <person name="Schmutz J."/>
        </authorList>
    </citation>
    <scope>NUCLEOTIDE SEQUENCE</scope>
    <source>
        <tissue evidence="5">Leaf extractions</tissue>
    </source>
</reference>
<sequence length="212" mass="23512">MDTRNALLWVDCIPQENRAQASVPIYDPSISSTYTNVSCLSKYCNALHRPKCDESNNYKYEVEYEGTYPTESILPRKSLIFNTSIEGLLAIPNVVFKCIHKSGEKPDSVIRVFGLNIEKLSLTTQLGARFTYCVGKVKDPSYGYTQLILGERAILEGDSTPLYVHKGFYFVTLEGISLGVMLNIPRATFERIALGKGGVLIDLGGESSVLIQ</sequence>
<accession>A0A058ZWR0</accession>
<dbReference type="Pfam" id="PF14543">
    <property type="entry name" value="TAXi_N"/>
    <property type="match status" value="1"/>
</dbReference>
<dbReference type="InParanoid" id="A0A058ZWR0"/>
<gene>
    <name evidence="6" type="ORF">EUGRSUZ_L00368</name>
</gene>
<reference evidence="6" key="1">
    <citation type="submission" date="2013-07" db="EMBL/GenBank/DDBJ databases">
        <title>The genome of Eucalyptus grandis.</title>
        <authorList>
            <person name="Schmutz J."/>
            <person name="Hayes R."/>
            <person name="Myburg A."/>
            <person name="Tuskan G."/>
            <person name="Grattapaglia D."/>
            <person name="Rokhsar D.S."/>
        </authorList>
    </citation>
    <scope>NUCLEOTIDE SEQUENCE</scope>
    <source>
        <tissue evidence="6">Leaf extractions</tissue>
    </source>
</reference>
<dbReference type="PANTHER" id="PTHR47967">
    <property type="entry name" value="OS07G0603500 PROTEIN-RELATED"/>
    <property type="match status" value="1"/>
</dbReference>
<comment type="similarity">
    <text evidence="1">Belongs to the peptidase A1 family.</text>
</comment>
<organism evidence="6">
    <name type="scientific">Eucalyptus grandis</name>
    <name type="common">Flooded gum</name>
    <dbReference type="NCBI Taxonomy" id="71139"/>
    <lineage>
        <taxon>Eukaryota</taxon>
        <taxon>Viridiplantae</taxon>
        <taxon>Streptophyta</taxon>
        <taxon>Embryophyta</taxon>
        <taxon>Tracheophyta</taxon>
        <taxon>Spermatophyta</taxon>
        <taxon>Magnoliopsida</taxon>
        <taxon>eudicotyledons</taxon>
        <taxon>Gunneridae</taxon>
        <taxon>Pentapetalae</taxon>
        <taxon>rosids</taxon>
        <taxon>malvids</taxon>
        <taxon>Myrtales</taxon>
        <taxon>Myrtaceae</taxon>
        <taxon>Myrtoideae</taxon>
        <taxon>Eucalypteae</taxon>
        <taxon>Eucalyptus</taxon>
    </lineage>
</organism>
<feature type="domain" description="Xylanase inhibitor N-terminal" evidence="4">
    <location>
        <begin position="1"/>
        <end position="150"/>
    </location>
</feature>
<dbReference type="STRING" id="71139.A0A058ZWR0"/>
<keyword evidence="2" id="KW-0645">Protease</keyword>
<dbReference type="GO" id="GO:0006508">
    <property type="term" value="P:proteolysis"/>
    <property type="evidence" value="ECO:0007669"/>
    <property type="project" value="UniProtKB-KW"/>
</dbReference>
<protein>
    <recommendedName>
        <fullName evidence="4">Xylanase inhibitor N-terminal domain-containing protein</fullName>
    </recommendedName>
</protein>
<dbReference type="InterPro" id="IPR021109">
    <property type="entry name" value="Peptidase_aspartic_dom_sf"/>
</dbReference>
<dbReference type="Gramene" id="KCW45806">
    <property type="protein sequence ID" value="KCW45806"/>
    <property type="gene ID" value="EUGRSUZ_L00368"/>
</dbReference>
<proteinExistence type="inferred from homology"/>
<evidence type="ECO:0000259" key="4">
    <source>
        <dbReference type="Pfam" id="PF14543"/>
    </source>
</evidence>
<evidence type="ECO:0000256" key="2">
    <source>
        <dbReference type="ARBA" id="ARBA00022670"/>
    </source>
</evidence>
<name>A0A058ZWR0_EUCGR</name>
<keyword evidence="3" id="KW-0378">Hydrolase</keyword>
<evidence type="ECO:0000256" key="3">
    <source>
        <dbReference type="ARBA" id="ARBA00022801"/>
    </source>
</evidence>
<dbReference type="EMBL" id="KK198774">
    <property type="protein sequence ID" value="KCW45806.1"/>
    <property type="molecule type" value="Genomic_DNA"/>
</dbReference>
<dbReference type="OMA" id="CEYTNEY"/>